<protein>
    <submittedName>
        <fullName evidence="1">Uncharacterized protein</fullName>
    </submittedName>
</protein>
<accession>A0A094YMC1</accession>
<organism evidence="1 2">
    <name type="scientific">Leptospirillum ferriphilum</name>
    <dbReference type="NCBI Taxonomy" id="178606"/>
    <lineage>
        <taxon>Bacteria</taxon>
        <taxon>Pseudomonadati</taxon>
        <taxon>Nitrospirota</taxon>
        <taxon>Nitrospiria</taxon>
        <taxon>Nitrospirales</taxon>
        <taxon>Nitrospiraceae</taxon>
        <taxon>Leptospirillum</taxon>
    </lineage>
</organism>
<reference evidence="1 2" key="1">
    <citation type="submission" date="2014-06" db="EMBL/GenBank/DDBJ databases">
        <title>Draft genome sequence of iron oxidizing acidophile Leptospirillum ferriphilum DSM14647.</title>
        <authorList>
            <person name="Cardenas J.P."/>
            <person name="Lazcano M."/>
            <person name="Ossandon F.J."/>
            <person name="Corbett M."/>
            <person name="Holmes D.S."/>
            <person name="Watkin E."/>
        </authorList>
    </citation>
    <scope>NUCLEOTIDE SEQUENCE [LARGE SCALE GENOMIC DNA]</scope>
    <source>
        <strain evidence="1 2">DSM 14647</strain>
    </source>
</reference>
<name>A0A094YMC1_9BACT</name>
<dbReference type="EMBL" id="JPGK01000003">
    <property type="protein sequence ID" value="KGA94391.1"/>
    <property type="molecule type" value="Genomic_DNA"/>
</dbReference>
<comment type="caution">
    <text evidence="1">The sequence shown here is derived from an EMBL/GenBank/DDBJ whole genome shotgun (WGS) entry which is preliminary data.</text>
</comment>
<evidence type="ECO:0000313" key="1">
    <source>
        <dbReference type="EMBL" id="KGA94391.1"/>
    </source>
</evidence>
<gene>
    <name evidence="1" type="ORF">LptCag_1154</name>
</gene>
<dbReference type="AlphaFoldDB" id="A0A094YMC1"/>
<proteinExistence type="predicted"/>
<evidence type="ECO:0000313" key="2">
    <source>
        <dbReference type="Proteomes" id="UP000029452"/>
    </source>
</evidence>
<dbReference type="PATRIC" id="fig|178606.4.peg.966"/>
<dbReference type="Proteomes" id="UP000029452">
    <property type="component" value="Unassembled WGS sequence"/>
</dbReference>
<sequence length="46" mass="5471">MIFPASGNTSRRLAELRMIFWELPSEELYTRFGKMRKKTCAVTQEF</sequence>